<name>A0A1J6VRZ7_9BACI</name>
<evidence type="ECO:0000313" key="3">
    <source>
        <dbReference type="Proteomes" id="UP000182062"/>
    </source>
</evidence>
<feature type="transmembrane region" description="Helical" evidence="1">
    <location>
        <begin position="6"/>
        <end position="22"/>
    </location>
</feature>
<dbReference type="EMBL" id="MINN01000128">
    <property type="protein sequence ID" value="OIU68598.1"/>
    <property type="molecule type" value="Genomic_DNA"/>
</dbReference>
<feature type="transmembrane region" description="Helical" evidence="1">
    <location>
        <begin position="49"/>
        <end position="75"/>
    </location>
</feature>
<proteinExistence type="predicted"/>
<sequence length="84" mass="10332">MYTFFIYITISAAIFFLFEWLMRKKLKIPYKQRTALQDRCTVLKWIERGFWALFFVNMCFYGSEIITVLIIFLFFTFDLAVQWK</sequence>
<evidence type="ECO:0000256" key="1">
    <source>
        <dbReference type="SAM" id="Phobius"/>
    </source>
</evidence>
<protein>
    <submittedName>
        <fullName evidence="2">Uncharacterized protein</fullName>
    </submittedName>
</protein>
<dbReference type="Proteomes" id="UP000182062">
    <property type="component" value="Unassembled WGS sequence"/>
</dbReference>
<keyword evidence="1" id="KW-0472">Membrane</keyword>
<reference evidence="2 3" key="1">
    <citation type="submission" date="2016-09" db="EMBL/GenBank/DDBJ databases">
        <title>Bacillus aquimaris SAMM genome sequence reveals colonization and biosurfactant production capacities.</title>
        <authorList>
            <person name="Waghmode S.R."/>
            <person name="Suryavanshi M.V."/>
        </authorList>
    </citation>
    <scope>NUCLEOTIDE SEQUENCE [LARGE SCALE GENOMIC DNA]</scope>
    <source>
        <strain evidence="2 3">SAMM</strain>
    </source>
</reference>
<comment type="caution">
    <text evidence="2">The sequence shown here is derived from an EMBL/GenBank/DDBJ whole genome shotgun (WGS) entry which is preliminary data.</text>
</comment>
<keyword evidence="1" id="KW-0812">Transmembrane</keyword>
<organism evidence="2 3">
    <name type="scientific">Rossellomorea aquimaris</name>
    <dbReference type="NCBI Taxonomy" id="189382"/>
    <lineage>
        <taxon>Bacteria</taxon>
        <taxon>Bacillati</taxon>
        <taxon>Bacillota</taxon>
        <taxon>Bacilli</taxon>
        <taxon>Bacillales</taxon>
        <taxon>Bacillaceae</taxon>
        <taxon>Rossellomorea</taxon>
    </lineage>
</organism>
<evidence type="ECO:0000313" key="2">
    <source>
        <dbReference type="EMBL" id="OIU68598.1"/>
    </source>
</evidence>
<keyword evidence="3" id="KW-1185">Reference proteome</keyword>
<dbReference type="AlphaFoldDB" id="A0A1J6VRZ7"/>
<gene>
    <name evidence="2" type="ORF">BHE18_16880</name>
</gene>
<accession>A0A1J6VRZ7</accession>
<keyword evidence="1" id="KW-1133">Transmembrane helix</keyword>